<evidence type="ECO:0000256" key="4">
    <source>
        <dbReference type="ARBA" id="ARBA00022989"/>
    </source>
</evidence>
<dbReference type="InParanoid" id="A0A6P7Z7G9"/>
<feature type="transmembrane region" description="Helical" evidence="11">
    <location>
        <begin position="370"/>
        <end position="390"/>
    </location>
</feature>
<dbReference type="GO" id="GO:0045028">
    <property type="term" value="F:G protein-coupled purinergic nucleotide receptor activity"/>
    <property type="evidence" value="ECO:0007669"/>
    <property type="project" value="InterPro"/>
</dbReference>
<evidence type="ECO:0000313" key="14">
    <source>
        <dbReference type="RefSeq" id="XP_030072576.1"/>
    </source>
</evidence>
<feature type="transmembrane region" description="Helical" evidence="11">
    <location>
        <begin position="150"/>
        <end position="170"/>
    </location>
</feature>
<evidence type="ECO:0000256" key="10">
    <source>
        <dbReference type="RuleBase" id="RU000688"/>
    </source>
</evidence>
<evidence type="ECO:0000256" key="9">
    <source>
        <dbReference type="ARBA" id="ARBA00023224"/>
    </source>
</evidence>
<comment type="similarity">
    <text evidence="10">Belongs to the G-protein coupled receptor 1 family.</text>
</comment>
<evidence type="ECO:0000256" key="7">
    <source>
        <dbReference type="ARBA" id="ARBA00023170"/>
    </source>
</evidence>
<dbReference type="GeneID" id="115479011"/>
<dbReference type="PRINTS" id="PR00237">
    <property type="entry name" value="GPCRRHODOPSN"/>
</dbReference>
<dbReference type="InterPro" id="IPR017452">
    <property type="entry name" value="GPCR_Rhodpsn_7TM"/>
</dbReference>
<keyword evidence="8" id="KW-0325">Glycoprotein</keyword>
<feature type="transmembrane region" description="Helical" evidence="11">
    <location>
        <begin position="280"/>
        <end position="301"/>
    </location>
</feature>
<dbReference type="PANTHER" id="PTHR24233:SF3">
    <property type="entry name" value="P2Y PURINOCEPTOR 14"/>
    <property type="match status" value="1"/>
</dbReference>
<dbReference type="PROSITE" id="PS00237">
    <property type="entry name" value="G_PROTEIN_RECEP_F1_1"/>
    <property type="match status" value="1"/>
</dbReference>
<feature type="transmembrane region" description="Helical" evidence="11">
    <location>
        <begin position="114"/>
        <end position="138"/>
    </location>
</feature>
<dbReference type="GO" id="GO:0005886">
    <property type="term" value="C:plasma membrane"/>
    <property type="evidence" value="ECO:0007669"/>
    <property type="project" value="UniProtKB-SubCell"/>
</dbReference>
<keyword evidence="6 11" id="KW-0472">Membrane</keyword>
<gene>
    <name evidence="14" type="primary">P2RY14</name>
</gene>
<feature type="transmembrane region" description="Helical" evidence="11">
    <location>
        <begin position="190"/>
        <end position="208"/>
    </location>
</feature>
<dbReference type="InterPro" id="IPR005466">
    <property type="entry name" value="P2Y14_rcpt"/>
</dbReference>
<dbReference type="AlphaFoldDB" id="A0A6P7Z7G9"/>
<dbReference type="RefSeq" id="XP_030072576.1">
    <property type="nucleotide sequence ID" value="XM_030216716.1"/>
</dbReference>
<feature type="transmembrane region" description="Helical" evidence="11">
    <location>
        <begin position="322"/>
        <end position="342"/>
    </location>
</feature>
<dbReference type="Gene3D" id="1.20.1070.10">
    <property type="entry name" value="Rhodopsin 7-helix transmembrane proteins"/>
    <property type="match status" value="1"/>
</dbReference>
<evidence type="ECO:0000256" key="5">
    <source>
        <dbReference type="ARBA" id="ARBA00023040"/>
    </source>
</evidence>
<keyword evidence="9 10" id="KW-0807">Transducer</keyword>
<evidence type="ECO:0000313" key="13">
    <source>
        <dbReference type="Proteomes" id="UP000515156"/>
    </source>
</evidence>
<evidence type="ECO:0000259" key="12">
    <source>
        <dbReference type="PROSITE" id="PS50262"/>
    </source>
</evidence>
<keyword evidence="4 11" id="KW-1133">Transmembrane helix</keyword>
<feature type="transmembrane region" description="Helical" evidence="11">
    <location>
        <begin position="41"/>
        <end position="59"/>
    </location>
</feature>
<organism evidence="13 14">
    <name type="scientific">Microcaecilia unicolor</name>
    <dbReference type="NCBI Taxonomy" id="1415580"/>
    <lineage>
        <taxon>Eukaryota</taxon>
        <taxon>Metazoa</taxon>
        <taxon>Chordata</taxon>
        <taxon>Craniata</taxon>
        <taxon>Vertebrata</taxon>
        <taxon>Euteleostomi</taxon>
        <taxon>Amphibia</taxon>
        <taxon>Gymnophiona</taxon>
        <taxon>Siphonopidae</taxon>
        <taxon>Microcaecilia</taxon>
    </lineage>
</organism>
<evidence type="ECO:0000256" key="3">
    <source>
        <dbReference type="ARBA" id="ARBA00022692"/>
    </source>
</evidence>
<protein>
    <submittedName>
        <fullName evidence="14">P2Y purinoceptor 14 isoform X1</fullName>
    </submittedName>
</protein>
<feature type="domain" description="G-protein coupled receptors family 1 profile" evidence="12">
    <location>
        <begin position="118"/>
        <end position="386"/>
    </location>
</feature>
<evidence type="ECO:0000256" key="6">
    <source>
        <dbReference type="ARBA" id="ARBA00023136"/>
    </source>
</evidence>
<dbReference type="SUPFAM" id="SSF81321">
    <property type="entry name" value="Family A G protein-coupled receptor-like"/>
    <property type="match status" value="1"/>
</dbReference>
<evidence type="ECO:0000256" key="8">
    <source>
        <dbReference type="ARBA" id="ARBA00023180"/>
    </source>
</evidence>
<dbReference type="CTD" id="9934"/>
<keyword evidence="7 10" id="KW-0675">Receptor</keyword>
<dbReference type="PRINTS" id="PR01157">
    <property type="entry name" value="P2YPURNOCPTR"/>
</dbReference>
<reference evidence="14" key="1">
    <citation type="submission" date="2025-08" db="UniProtKB">
        <authorList>
            <consortium name="RefSeq"/>
        </authorList>
    </citation>
    <scope>IDENTIFICATION</scope>
</reference>
<keyword evidence="2" id="KW-1003">Cell membrane</keyword>
<evidence type="ECO:0000256" key="11">
    <source>
        <dbReference type="SAM" id="Phobius"/>
    </source>
</evidence>
<comment type="subcellular location">
    <subcellularLocation>
        <location evidence="1">Cell membrane</location>
        <topology evidence="1">Multi-pass membrane protein</topology>
    </subcellularLocation>
</comment>
<feature type="transmembrane region" description="Helical" evidence="11">
    <location>
        <begin position="228"/>
        <end position="250"/>
    </location>
</feature>
<sequence>MQKFRCCYRVIVHQPQLLETIQHFTAGYHIWKGGLLCFEEFKICFFVVVVVVVLCFYSLKGVKTYTDSSFLQHQCCNQNCTSKEKICSIWNKMNFSENNSSTNHCDPNPTITQLILPGSYCIIFIVGILLNVPTAWIFLHISSNRSFVVYLKNVIIADLLMSFTFPFKIINDFAIGPWQMRVVICRYSAVIFYLNMYIGIIFLGLISFDRYYKIVKPLLASFLQSITYTKILSGAVWVTVIILFIPNMILTNKTPTEENSSKCTNLKSKLGIKWHEASSYIAVSIFWIVFFLLIFFYSAIARKIYNSYRKFRKNSKEAKKKSSRNIFSIMLVFCVSFVPYHICRIPYTTSQTGAQFNCQAKMVLYYFKEFTLLLSAINVCLDPIIYFLLCKPFRRMLFKKLSIRYGKANIKEDSKSKRSPTPEGSVYSS</sequence>
<dbReference type="FunCoup" id="A0A6P7Z7G9">
    <property type="interactions" value="739"/>
</dbReference>
<keyword evidence="3 10" id="KW-0812">Transmembrane</keyword>
<dbReference type="InterPro" id="IPR000276">
    <property type="entry name" value="GPCR_Rhodpsn"/>
</dbReference>
<dbReference type="PRINTS" id="PR01655">
    <property type="entry name" value="UDPGLUCOSER"/>
</dbReference>
<evidence type="ECO:0000256" key="1">
    <source>
        <dbReference type="ARBA" id="ARBA00004651"/>
    </source>
</evidence>
<dbReference type="PROSITE" id="PS50262">
    <property type="entry name" value="G_PROTEIN_RECEP_F1_2"/>
    <property type="match status" value="1"/>
</dbReference>
<dbReference type="KEGG" id="muo:115479011"/>
<dbReference type="FunFam" id="1.20.1070.10:FF:000049">
    <property type="entry name" value="G-protein coupled receptor 87"/>
    <property type="match status" value="1"/>
</dbReference>
<dbReference type="PANTHER" id="PTHR24233">
    <property type="entry name" value="P2Y PURINOCEPTOR-RELATED G-PROTEIN COUPLED RECEPTOR"/>
    <property type="match status" value="1"/>
</dbReference>
<dbReference type="Pfam" id="PF00001">
    <property type="entry name" value="7tm_1"/>
    <property type="match status" value="1"/>
</dbReference>
<evidence type="ECO:0000256" key="2">
    <source>
        <dbReference type="ARBA" id="ARBA00022475"/>
    </source>
</evidence>
<proteinExistence type="inferred from homology"/>
<name>A0A6P7Z7G9_9AMPH</name>
<dbReference type="Proteomes" id="UP000515156">
    <property type="component" value="Chromosome 10"/>
</dbReference>
<dbReference type="OrthoDB" id="6163051at2759"/>
<accession>A0A6P7Z7G9</accession>
<keyword evidence="5 10" id="KW-0297">G-protein coupled receptor</keyword>
<keyword evidence="13" id="KW-1185">Reference proteome</keyword>